<keyword evidence="6 9" id="KW-0822">Tryptophan biosynthesis</keyword>
<dbReference type="Pfam" id="PF00697">
    <property type="entry name" value="PRAI"/>
    <property type="match status" value="1"/>
</dbReference>
<protein>
    <recommendedName>
        <fullName evidence="4 9">N-(5'-phosphoribosyl)anthranilate isomerase</fullName>
        <shortName evidence="9">PRAI</shortName>
        <ecNumber evidence="3 9">5.3.1.24</ecNumber>
    </recommendedName>
</protein>
<evidence type="ECO:0000256" key="2">
    <source>
        <dbReference type="ARBA" id="ARBA00004664"/>
    </source>
</evidence>
<sequence>MSLRTRIKFCGITREPDAACAVALGVDALGFVFTRRSRRFVEPAAAAAIRATLPPFVCAVALFMDDEAAWIAAVLDVFRADLIQFHGTEPAAFCDGFARPYLKAVAMASVADVSAHLDTYPRASGFVLDAHAAGEAGGTGQRFDWTRACGLDRPVVLAGGLTPETVGAAIARTRPYAVDVSSGIETAPGIKDDAKMRAFAAAVAAADCR</sequence>
<dbReference type="AlphaFoldDB" id="A0A2W5N157"/>
<dbReference type="EMBL" id="QFPO01000001">
    <property type="protein sequence ID" value="PZQ19780.1"/>
    <property type="molecule type" value="Genomic_DNA"/>
</dbReference>
<dbReference type="GO" id="GO:0000162">
    <property type="term" value="P:L-tryptophan biosynthetic process"/>
    <property type="evidence" value="ECO:0007669"/>
    <property type="project" value="UniProtKB-UniRule"/>
</dbReference>
<organism evidence="11 12">
    <name type="scientific">Rhodanobacter denitrificans</name>
    <dbReference type="NCBI Taxonomy" id="666685"/>
    <lineage>
        <taxon>Bacteria</taxon>
        <taxon>Pseudomonadati</taxon>
        <taxon>Pseudomonadota</taxon>
        <taxon>Gammaproteobacteria</taxon>
        <taxon>Lysobacterales</taxon>
        <taxon>Rhodanobacteraceae</taxon>
        <taxon>Rhodanobacter</taxon>
    </lineage>
</organism>
<keyword evidence="7 9" id="KW-0057">Aromatic amino acid biosynthesis</keyword>
<dbReference type="InterPro" id="IPR044643">
    <property type="entry name" value="TrpF_fam"/>
</dbReference>
<evidence type="ECO:0000259" key="10">
    <source>
        <dbReference type="Pfam" id="PF00697"/>
    </source>
</evidence>
<dbReference type="PANTHER" id="PTHR42894:SF1">
    <property type="entry name" value="N-(5'-PHOSPHORIBOSYL)ANTHRANILATE ISOMERASE"/>
    <property type="match status" value="1"/>
</dbReference>
<keyword evidence="5 9" id="KW-0028">Amino-acid biosynthesis</keyword>
<reference evidence="11 12" key="1">
    <citation type="submission" date="2017-08" db="EMBL/GenBank/DDBJ databases">
        <title>Infants hospitalized years apart are colonized by the same room-sourced microbial strains.</title>
        <authorList>
            <person name="Brooks B."/>
            <person name="Olm M.R."/>
            <person name="Firek B.A."/>
            <person name="Baker R."/>
            <person name="Thomas B.C."/>
            <person name="Morowitz M.J."/>
            <person name="Banfield J.F."/>
        </authorList>
    </citation>
    <scope>NUCLEOTIDE SEQUENCE [LARGE SCALE GENOMIC DNA]</scope>
    <source>
        <strain evidence="11">S2_005_003_R2_42</strain>
    </source>
</reference>
<comment type="similarity">
    <text evidence="9">Belongs to the TrpF family.</text>
</comment>
<dbReference type="CDD" id="cd00405">
    <property type="entry name" value="PRAI"/>
    <property type="match status" value="1"/>
</dbReference>
<comment type="catalytic activity">
    <reaction evidence="1 9">
        <text>N-(5-phospho-beta-D-ribosyl)anthranilate = 1-(2-carboxyphenylamino)-1-deoxy-D-ribulose 5-phosphate</text>
        <dbReference type="Rhea" id="RHEA:21540"/>
        <dbReference type="ChEBI" id="CHEBI:18277"/>
        <dbReference type="ChEBI" id="CHEBI:58613"/>
        <dbReference type="EC" id="5.3.1.24"/>
    </reaction>
</comment>
<evidence type="ECO:0000256" key="3">
    <source>
        <dbReference type="ARBA" id="ARBA00012572"/>
    </source>
</evidence>
<proteinExistence type="inferred from homology"/>
<dbReference type="SUPFAM" id="SSF51366">
    <property type="entry name" value="Ribulose-phoshate binding barrel"/>
    <property type="match status" value="1"/>
</dbReference>
<evidence type="ECO:0000256" key="1">
    <source>
        <dbReference type="ARBA" id="ARBA00001164"/>
    </source>
</evidence>
<dbReference type="NCBIfam" id="NF002298">
    <property type="entry name" value="PRK01222.1-4"/>
    <property type="match status" value="1"/>
</dbReference>
<evidence type="ECO:0000313" key="11">
    <source>
        <dbReference type="EMBL" id="PZQ19780.1"/>
    </source>
</evidence>
<comment type="caution">
    <text evidence="11">The sequence shown here is derived from an EMBL/GenBank/DDBJ whole genome shotgun (WGS) entry which is preliminary data.</text>
</comment>
<evidence type="ECO:0000256" key="6">
    <source>
        <dbReference type="ARBA" id="ARBA00022822"/>
    </source>
</evidence>
<dbReference type="HAMAP" id="MF_00135">
    <property type="entry name" value="PRAI"/>
    <property type="match status" value="1"/>
</dbReference>
<gene>
    <name evidence="9" type="primary">trpF</name>
    <name evidence="11" type="ORF">DI564_00615</name>
</gene>
<evidence type="ECO:0000256" key="5">
    <source>
        <dbReference type="ARBA" id="ARBA00022605"/>
    </source>
</evidence>
<dbReference type="PANTHER" id="PTHR42894">
    <property type="entry name" value="N-(5'-PHOSPHORIBOSYL)ANTHRANILATE ISOMERASE"/>
    <property type="match status" value="1"/>
</dbReference>
<dbReference type="EC" id="5.3.1.24" evidence="3 9"/>
<dbReference type="Gene3D" id="3.20.20.70">
    <property type="entry name" value="Aldolase class I"/>
    <property type="match status" value="1"/>
</dbReference>
<dbReference type="InterPro" id="IPR013785">
    <property type="entry name" value="Aldolase_TIM"/>
</dbReference>
<evidence type="ECO:0000313" key="12">
    <source>
        <dbReference type="Proteomes" id="UP000249046"/>
    </source>
</evidence>
<evidence type="ECO:0000256" key="8">
    <source>
        <dbReference type="ARBA" id="ARBA00023235"/>
    </source>
</evidence>
<name>A0A2W5N157_9GAMM</name>
<evidence type="ECO:0000256" key="7">
    <source>
        <dbReference type="ARBA" id="ARBA00023141"/>
    </source>
</evidence>
<dbReference type="InterPro" id="IPR001240">
    <property type="entry name" value="PRAI_dom"/>
</dbReference>
<dbReference type="GO" id="GO:0004640">
    <property type="term" value="F:phosphoribosylanthranilate isomerase activity"/>
    <property type="evidence" value="ECO:0007669"/>
    <property type="project" value="UniProtKB-UniRule"/>
</dbReference>
<dbReference type="UniPathway" id="UPA00035">
    <property type="reaction ID" value="UER00042"/>
</dbReference>
<evidence type="ECO:0000256" key="9">
    <source>
        <dbReference type="HAMAP-Rule" id="MF_00135"/>
    </source>
</evidence>
<accession>A0A2W5N157</accession>
<feature type="domain" description="N-(5'phosphoribosyl) anthranilate isomerase (PRAI)" evidence="10">
    <location>
        <begin position="8"/>
        <end position="200"/>
    </location>
</feature>
<dbReference type="Proteomes" id="UP000249046">
    <property type="component" value="Unassembled WGS sequence"/>
</dbReference>
<dbReference type="InterPro" id="IPR011060">
    <property type="entry name" value="RibuloseP-bd_barrel"/>
</dbReference>
<keyword evidence="8 9" id="KW-0413">Isomerase</keyword>
<evidence type="ECO:0000256" key="4">
    <source>
        <dbReference type="ARBA" id="ARBA00022272"/>
    </source>
</evidence>
<comment type="pathway">
    <text evidence="2 9">Amino-acid biosynthesis; L-tryptophan biosynthesis; L-tryptophan from chorismate: step 3/5.</text>
</comment>